<evidence type="ECO:0000256" key="5">
    <source>
        <dbReference type="ARBA" id="ARBA00023163"/>
    </source>
</evidence>
<evidence type="ECO:0000313" key="11">
    <source>
        <dbReference type="Proteomes" id="UP001085076"/>
    </source>
</evidence>
<dbReference type="SUPFAM" id="SSF53098">
    <property type="entry name" value="Ribonuclease H-like"/>
    <property type="match status" value="1"/>
</dbReference>
<dbReference type="CDD" id="cd06222">
    <property type="entry name" value="RNase_H_like"/>
    <property type="match status" value="1"/>
</dbReference>
<accession>A0A9D5D4P8</accession>
<evidence type="ECO:0000256" key="4">
    <source>
        <dbReference type="ARBA" id="ARBA00023015"/>
    </source>
</evidence>
<dbReference type="InterPro" id="IPR020472">
    <property type="entry name" value="WD40_PAC1"/>
</dbReference>
<dbReference type="InterPro" id="IPR012337">
    <property type="entry name" value="RNaseH-like_sf"/>
</dbReference>
<comment type="subcellular location">
    <subcellularLocation>
        <location evidence="1">Nucleus</location>
    </subcellularLocation>
</comment>
<feature type="repeat" description="WD" evidence="7">
    <location>
        <begin position="341"/>
        <end position="382"/>
    </location>
</feature>
<evidence type="ECO:0000313" key="10">
    <source>
        <dbReference type="EMBL" id="KAJ0984504.1"/>
    </source>
</evidence>
<feature type="repeat" description="WD" evidence="7">
    <location>
        <begin position="382"/>
        <end position="417"/>
    </location>
</feature>
<feature type="repeat" description="WD" evidence="7">
    <location>
        <begin position="166"/>
        <end position="200"/>
    </location>
</feature>
<dbReference type="InterPro" id="IPR036322">
    <property type="entry name" value="WD40_repeat_dom_sf"/>
</dbReference>
<name>A0A9D5D4P8_9LILI</name>
<evidence type="ECO:0000256" key="2">
    <source>
        <dbReference type="ARBA" id="ARBA00022574"/>
    </source>
</evidence>
<reference evidence="10" key="1">
    <citation type="submission" date="2021-03" db="EMBL/GenBank/DDBJ databases">
        <authorList>
            <person name="Li Z."/>
            <person name="Yang C."/>
        </authorList>
    </citation>
    <scope>NUCLEOTIDE SEQUENCE</scope>
    <source>
        <strain evidence="10">Dzin_1.0</strain>
        <tissue evidence="10">Leaf</tissue>
    </source>
</reference>
<keyword evidence="3" id="KW-0677">Repeat</keyword>
<dbReference type="AlphaFoldDB" id="A0A9D5D4P8"/>
<dbReference type="Pfam" id="PF12894">
    <property type="entry name" value="ANAPC4_WD40"/>
    <property type="match status" value="1"/>
</dbReference>
<dbReference type="InterPro" id="IPR015943">
    <property type="entry name" value="WD40/YVTN_repeat-like_dom_sf"/>
</dbReference>
<feature type="repeat" description="WD" evidence="7">
    <location>
        <begin position="427"/>
        <end position="468"/>
    </location>
</feature>
<evidence type="ECO:0000259" key="9">
    <source>
        <dbReference type="Pfam" id="PF13456"/>
    </source>
</evidence>
<organism evidence="10 11">
    <name type="scientific">Dioscorea zingiberensis</name>
    <dbReference type="NCBI Taxonomy" id="325984"/>
    <lineage>
        <taxon>Eukaryota</taxon>
        <taxon>Viridiplantae</taxon>
        <taxon>Streptophyta</taxon>
        <taxon>Embryophyta</taxon>
        <taxon>Tracheophyta</taxon>
        <taxon>Spermatophyta</taxon>
        <taxon>Magnoliopsida</taxon>
        <taxon>Liliopsida</taxon>
        <taxon>Dioscoreales</taxon>
        <taxon>Dioscoreaceae</taxon>
        <taxon>Dioscorea</taxon>
    </lineage>
</organism>
<evidence type="ECO:0000256" key="3">
    <source>
        <dbReference type="ARBA" id="ARBA00022737"/>
    </source>
</evidence>
<dbReference type="FunFam" id="2.130.10.10:FF:000218">
    <property type="entry name" value="WD40 repeat-containing protein HOS15"/>
    <property type="match status" value="1"/>
</dbReference>
<dbReference type="GO" id="GO:0006357">
    <property type="term" value="P:regulation of transcription by RNA polymerase II"/>
    <property type="evidence" value="ECO:0007669"/>
    <property type="project" value="TreeGrafter"/>
</dbReference>
<dbReference type="InterPro" id="IPR002156">
    <property type="entry name" value="RNaseH_domain"/>
</dbReference>
<dbReference type="OrthoDB" id="1367865at2759"/>
<dbReference type="GO" id="GO:0004523">
    <property type="term" value="F:RNA-DNA hybrid ribonuclease activity"/>
    <property type="evidence" value="ECO:0007669"/>
    <property type="project" value="InterPro"/>
</dbReference>
<dbReference type="PROSITE" id="PS50082">
    <property type="entry name" value="WD_REPEATS_2"/>
    <property type="match status" value="4"/>
</dbReference>
<evidence type="ECO:0000259" key="8">
    <source>
        <dbReference type="Pfam" id="PF12894"/>
    </source>
</evidence>
<evidence type="ECO:0000256" key="1">
    <source>
        <dbReference type="ARBA" id="ARBA00004123"/>
    </source>
</evidence>
<gene>
    <name evidence="10" type="ORF">J5N97_002860</name>
</gene>
<dbReference type="Gene3D" id="2.130.10.10">
    <property type="entry name" value="YVTN repeat-like/Quinoprotein amine dehydrogenase"/>
    <property type="match status" value="1"/>
</dbReference>
<feature type="domain" description="Anaphase-promoting complex subunit 4-like WD40" evidence="8">
    <location>
        <begin position="177"/>
        <end position="273"/>
    </location>
</feature>
<keyword evidence="6" id="KW-0539">Nucleus</keyword>
<feature type="domain" description="RNase H type-1" evidence="9">
    <location>
        <begin position="4"/>
        <end position="119"/>
    </location>
</feature>
<dbReference type="SUPFAM" id="SSF50978">
    <property type="entry name" value="WD40 repeat-like"/>
    <property type="match status" value="1"/>
</dbReference>
<dbReference type="SMART" id="SM00320">
    <property type="entry name" value="WD40"/>
    <property type="match status" value="7"/>
</dbReference>
<dbReference type="Pfam" id="PF00400">
    <property type="entry name" value="WD40"/>
    <property type="match status" value="3"/>
</dbReference>
<dbReference type="GO" id="GO:0003676">
    <property type="term" value="F:nucleic acid binding"/>
    <property type="evidence" value="ECO:0007669"/>
    <property type="project" value="InterPro"/>
</dbReference>
<dbReference type="PROSITE" id="PS50294">
    <property type="entry name" value="WD_REPEATS_REGION"/>
    <property type="match status" value="4"/>
</dbReference>
<dbReference type="InterPro" id="IPR001680">
    <property type="entry name" value="WD40_rpt"/>
</dbReference>
<sequence>MLVHGAFSTDVVLAGVGILLRDHSLKCALAMPVRTMSSLETEAAAIGTAVRLGIQHGILEMCIFSECKDAVEIFNREREGPAQVEALLSHWREESNLRHYTVYNCDRKYVTKADSLAKCAAREGKLARWDRREDNFPHDVGSALMDCTPSSPLPTHEFSGSDVYAWKAHILEVTACAWSPTDSLLASGSTDESVLIWKVSDDLSSIQSSRPSSDDLIVLHGQHGSISTLTWNGEGELLAIGTYDGQVLIRSKNGELKRKIDMYGKTLFSVAWNREGDFLLTGSFDRVIVTDTNTWECMLEYEIHPVLLGAEWRNNISFATYSTEKRIYVYDVSKSQPVKIFSGHQDGINAIRWDYSGTLLASCSNDGAVKIWTMEQDQSLHNLMHNEGVDSIRWSPNPNKHSVLASASVDTTIKIWDGNLGQVLYCFNGHREPVLHIEFSPDGEYLASGAEDGSLLIWKVKDGTIVKSFYRNNTVDTVDTVDTMVENISWNRGGNKLAAGYGDGVLLVIGSSKPILQCKDTLDDLVNDFLAKS</sequence>
<dbReference type="InterPro" id="IPR045183">
    <property type="entry name" value="Ebi-like"/>
</dbReference>
<keyword evidence="5" id="KW-0804">Transcription</keyword>
<dbReference type="GO" id="GO:0000118">
    <property type="term" value="C:histone deacetylase complex"/>
    <property type="evidence" value="ECO:0007669"/>
    <property type="project" value="TreeGrafter"/>
</dbReference>
<dbReference type="PANTHER" id="PTHR22846:SF2">
    <property type="entry name" value="F-BOX-LIKE_WD REPEAT-CONTAINING PROTEIN EBI"/>
    <property type="match status" value="1"/>
</dbReference>
<dbReference type="GO" id="GO:0003714">
    <property type="term" value="F:transcription corepressor activity"/>
    <property type="evidence" value="ECO:0007669"/>
    <property type="project" value="InterPro"/>
</dbReference>
<proteinExistence type="predicted"/>
<dbReference type="InterPro" id="IPR024977">
    <property type="entry name" value="Apc4-like_WD40_dom"/>
</dbReference>
<dbReference type="PRINTS" id="PR00320">
    <property type="entry name" value="GPROTEINBRPT"/>
</dbReference>
<evidence type="ECO:0000256" key="7">
    <source>
        <dbReference type="PROSITE-ProRule" id="PRU00221"/>
    </source>
</evidence>
<dbReference type="PANTHER" id="PTHR22846">
    <property type="entry name" value="WD40 REPEAT PROTEIN"/>
    <property type="match status" value="1"/>
</dbReference>
<dbReference type="Pfam" id="PF13456">
    <property type="entry name" value="RVT_3"/>
    <property type="match status" value="1"/>
</dbReference>
<dbReference type="EMBL" id="JAGGNH010000001">
    <property type="protein sequence ID" value="KAJ0984504.1"/>
    <property type="molecule type" value="Genomic_DNA"/>
</dbReference>
<dbReference type="Proteomes" id="UP001085076">
    <property type="component" value="Miscellaneous, Linkage group lg01"/>
</dbReference>
<keyword evidence="4" id="KW-0805">Transcription regulation</keyword>
<keyword evidence="11" id="KW-1185">Reference proteome</keyword>
<dbReference type="CDD" id="cd00200">
    <property type="entry name" value="WD40"/>
    <property type="match status" value="1"/>
</dbReference>
<keyword evidence="2 7" id="KW-0853">WD repeat</keyword>
<reference evidence="10" key="2">
    <citation type="journal article" date="2022" name="Hortic Res">
        <title>The genome of Dioscorea zingiberensis sheds light on the biosynthesis, origin and evolution of the medicinally important diosgenin saponins.</title>
        <authorList>
            <person name="Li Y."/>
            <person name="Tan C."/>
            <person name="Li Z."/>
            <person name="Guo J."/>
            <person name="Li S."/>
            <person name="Chen X."/>
            <person name="Wang C."/>
            <person name="Dai X."/>
            <person name="Yang H."/>
            <person name="Song W."/>
            <person name="Hou L."/>
            <person name="Xu J."/>
            <person name="Tong Z."/>
            <person name="Xu A."/>
            <person name="Yuan X."/>
            <person name="Wang W."/>
            <person name="Yang Q."/>
            <person name="Chen L."/>
            <person name="Sun Z."/>
            <person name="Wang K."/>
            <person name="Pan B."/>
            <person name="Chen J."/>
            <person name="Bao Y."/>
            <person name="Liu F."/>
            <person name="Qi X."/>
            <person name="Gang D.R."/>
            <person name="Wen J."/>
            <person name="Li J."/>
        </authorList>
    </citation>
    <scope>NUCLEOTIDE SEQUENCE</scope>
    <source>
        <strain evidence="10">Dzin_1.0</strain>
    </source>
</reference>
<comment type="caution">
    <text evidence="10">The sequence shown here is derived from an EMBL/GenBank/DDBJ whole genome shotgun (WGS) entry which is preliminary data.</text>
</comment>
<dbReference type="InterPro" id="IPR044730">
    <property type="entry name" value="RNase_H-like_dom_plant"/>
</dbReference>
<evidence type="ECO:0000256" key="6">
    <source>
        <dbReference type="ARBA" id="ARBA00023242"/>
    </source>
</evidence>
<protein>
    <submittedName>
        <fullName evidence="10">Uncharacterized protein</fullName>
    </submittedName>
</protein>